<dbReference type="STRING" id="880071.Fleli_0427"/>
<dbReference type="EMBL" id="CP003345">
    <property type="protein sequence ID" value="AFM02903.1"/>
    <property type="molecule type" value="Genomic_DNA"/>
</dbReference>
<evidence type="ECO:0000313" key="1">
    <source>
        <dbReference type="EMBL" id="AFM02903.1"/>
    </source>
</evidence>
<dbReference type="eggNOG" id="COG0438">
    <property type="taxonomic scope" value="Bacteria"/>
</dbReference>
<accession>I4AG18</accession>
<dbReference type="Proteomes" id="UP000006054">
    <property type="component" value="Chromosome"/>
</dbReference>
<proteinExistence type="predicted"/>
<dbReference type="KEGG" id="fli:Fleli_0427"/>
<keyword evidence="1" id="KW-0808">Transferase</keyword>
<dbReference type="SUPFAM" id="SSF53756">
    <property type="entry name" value="UDP-Glycosyltransferase/glycogen phosphorylase"/>
    <property type="match status" value="1"/>
</dbReference>
<organism evidence="1 2">
    <name type="scientific">Bernardetia litoralis (strain ATCC 23117 / DSM 6794 / NBRC 15988 / NCIMB 1366 / Fx l1 / Sio-4)</name>
    <name type="common">Flexibacter litoralis</name>
    <dbReference type="NCBI Taxonomy" id="880071"/>
    <lineage>
        <taxon>Bacteria</taxon>
        <taxon>Pseudomonadati</taxon>
        <taxon>Bacteroidota</taxon>
        <taxon>Cytophagia</taxon>
        <taxon>Cytophagales</taxon>
        <taxon>Bernardetiaceae</taxon>
        <taxon>Bernardetia</taxon>
    </lineage>
</organism>
<dbReference type="RefSeq" id="WP_014796363.1">
    <property type="nucleotide sequence ID" value="NC_018018.1"/>
</dbReference>
<dbReference type="AlphaFoldDB" id="I4AG18"/>
<dbReference type="Gene3D" id="3.40.50.2000">
    <property type="entry name" value="Glycogen Phosphorylase B"/>
    <property type="match status" value="1"/>
</dbReference>
<reference evidence="2" key="1">
    <citation type="submission" date="2012-06" db="EMBL/GenBank/DDBJ databases">
        <title>The complete genome of Flexibacter litoralis DSM 6794.</title>
        <authorList>
            <person name="Lucas S."/>
            <person name="Copeland A."/>
            <person name="Lapidus A."/>
            <person name="Glavina del Rio T."/>
            <person name="Dalin E."/>
            <person name="Tice H."/>
            <person name="Bruce D."/>
            <person name="Goodwin L."/>
            <person name="Pitluck S."/>
            <person name="Peters L."/>
            <person name="Ovchinnikova G."/>
            <person name="Lu M."/>
            <person name="Kyrpides N."/>
            <person name="Mavromatis K."/>
            <person name="Ivanova N."/>
            <person name="Brettin T."/>
            <person name="Detter J.C."/>
            <person name="Han C."/>
            <person name="Larimer F."/>
            <person name="Land M."/>
            <person name="Hauser L."/>
            <person name="Markowitz V."/>
            <person name="Cheng J.-F."/>
            <person name="Hugenholtz P."/>
            <person name="Woyke T."/>
            <person name="Wu D."/>
            <person name="Spring S."/>
            <person name="Lang E."/>
            <person name="Kopitz M."/>
            <person name="Brambilla E."/>
            <person name="Klenk H.-P."/>
            <person name="Eisen J.A."/>
        </authorList>
    </citation>
    <scope>NUCLEOTIDE SEQUENCE [LARGE SCALE GENOMIC DNA]</scope>
    <source>
        <strain evidence="2">ATCC 23117 / DSM 6794 / NBRC 15988 / NCIMB 1366 / Sio-4</strain>
    </source>
</reference>
<dbReference type="OrthoDB" id="925984at2"/>
<dbReference type="GO" id="GO:0016740">
    <property type="term" value="F:transferase activity"/>
    <property type="evidence" value="ECO:0007669"/>
    <property type="project" value="UniProtKB-KW"/>
</dbReference>
<sequence length="405" mass="47721">MTEFQNNKKEKIAILSVLKPVDDVRAYQKIAKSISDNSNHLKEITLIGFEANSNFDKENTNLNIDFIELFTSNNNKNRLGFWRLFAGFRVFNQLLKLKPTTLIVCAVEIIPFTLFFKFLFSLKSESKSNPIKLVYDVQENYAFNILYQDNYPKFLKKSLAFLIRFFEKFSSSFIDLYLLAEKCYLEEMPYLKKTNYFFFENKFLIEKSFNSDLNNSDYLEKKEIIFLLYGSFSKSYGTLEGILFFKKLEKELFKQGFSATLVLAGYCLDKDYSKKIIKSTKNKNFISLLNQNLDKPISHTILLQELQKTDFVILPYLFNKSTQNCIPTKFYECLAYKKPMLISKNSKWESFINPLDAGMFVDFEDEELKNEMSIITEKIISQKFYTKTIDEKIWKFDGEIIRKVI</sequence>
<protein>
    <submittedName>
        <fullName evidence="1">Glycosyl transferase group 1</fullName>
    </submittedName>
</protein>
<gene>
    <name evidence="1" type="ordered locus">Fleli_0427</name>
</gene>
<keyword evidence="2" id="KW-1185">Reference proteome</keyword>
<name>I4AG18_BERLS</name>
<dbReference type="PATRIC" id="fig|880071.3.peg.403"/>
<evidence type="ECO:0000313" key="2">
    <source>
        <dbReference type="Proteomes" id="UP000006054"/>
    </source>
</evidence>
<dbReference type="HOGENOM" id="CLU_734953_0_0_10"/>